<organism evidence="1 2">
    <name type="scientific">Candida boidinii</name>
    <name type="common">Yeast</name>
    <dbReference type="NCBI Taxonomy" id="5477"/>
    <lineage>
        <taxon>Eukaryota</taxon>
        <taxon>Fungi</taxon>
        <taxon>Dikarya</taxon>
        <taxon>Ascomycota</taxon>
        <taxon>Saccharomycotina</taxon>
        <taxon>Pichiomycetes</taxon>
        <taxon>Pichiales</taxon>
        <taxon>Pichiaceae</taxon>
        <taxon>Ogataea</taxon>
        <taxon>Ogataea/Candida clade</taxon>
    </lineage>
</organism>
<accession>A0ACB5TLQ1</accession>
<reference evidence="1" key="1">
    <citation type="submission" date="2023-04" db="EMBL/GenBank/DDBJ databases">
        <title>Candida boidinii NBRC 1967.</title>
        <authorList>
            <person name="Ichikawa N."/>
            <person name="Sato H."/>
            <person name="Tonouchi N."/>
        </authorList>
    </citation>
    <scope>NUCLEOTIDE SEQUENCE</scope>
    <source>
        <strain evidence="1">NBRC 1967</strain>
    </source>
</reference>
<evidence type="ECO:0000313" key="2">
    <source>
        <dbReference type="Proteomes" id="UP001165101"/>
    </source>
</evidence>
<keyword evidence="2" id="KW-1185">Reference proteome</keyword>
<sequence>MKDDFKSSFYIFSPNNNSLKPANLHLFPSLMFNNNNKKIYLTDPSYGKLVTSHQFENSSVFLIIQEYGFIIYQWSFNELVKKMSSPLISKFNQLIVHRCGTELETIYFEISTVDNNIFAVANNNIQLIQPLNNITPGNVLFANLKLIKLFSGSSNLFGIFRTNVNSWIINKIEVKKNLLLNKLLVWSDPMSHKPLASFRKDSLFTTGSIEIEGLEDINILIGCQGQIHFHRKSTLKVILTYKLTDSKIVDIFQLSVSDVQDEEKKSKKIFTFCMIDKSMQIFILYFNPIELKIESKLCLGSSYNSSTNLLENDIANITLLTKSNWLIIKYEDLLSTVLDINDKVIILSRVNYDFDKREEDYKELYKKDIHKEKHISFDIDKLFSDPLLEDYKQSLKYILNQLTNIQSTNEHMGFWISSSASMKDKSSEQFNYYNFNNFALLNLPIELIILIKYCIDKKLIDSISNDFLYSLLLGNIDNFKTLSTLACHCLNLDVHYSESSFDLLVNYINIISDEDKIDLIQYYRKFVINDKTIHNKDKNERFSGFDKFMKFKSMKYNSILNLCLLMSENINLFLFDKESEVLKNVLSYIVTILEDFEIYPESLIRILIKLLAMILPVILTNSSPKSAIISNLMNPISIILLILRIRFKSSNYSIKQNNILFLYCTECLNNILKSYSGFVIVLCYLLTWNKSDNIDAMDSSTGSHFLNGNINSPNGGNHPHGSNDSINLFDKISIIDYLNFMLIEFEIETINSKYKNSTDQLFIIYNSVIEFFNDLNNSSEFHYLSGHKKFLIFEILDLTGNILITYNNCNVDSIFLKKSSRSSKNSESPSSSSSLFFQHIQSVSSMKFNPFHNEIKFAIFNNGPMLDSFNYCGVVYTNRFLKERKKWVSITLKDSNTNNNYNYNNNKEENDTKIEKYLKLKFSELLENKRYLINPKFSKTGNLLAGIDFKNFNILVWDMDKIQNLDVNELIDNSIISDNNIIIKIPEFFVLFSQLYLKDQIKDISNEKILQVVNTLMVGNGTKSANHEITNSSVESLGESISSDLNFENNNNKIIVSLPIYKFQISEILFNYISLFDETATTASEAKPLGQESRNENGKSATSYRDIDIDWISDDSIALKLKGEIIFVYNIN</sequence>
<gene>
    <name evidence="1" type="ORF">Cboi01_000190200</name>
</gene>
<dbReference type="Proteomes" id="UP001165101">
    <property type="component" value="Unassembled WGS sequence"/>
</dbReference>
<dbReference type="EMBL" id="BSXV01000776">
    <property type="protein sequence ID" value="GME90567.1"/>
    <property type="molecule type" value="Genomic_DNA"/>
</dbReference>
<comment type="caution">
    <text evidence="1">The sequence shown here is derived from an EMBL/GenBank/DDBJ whole genome shotgun (WGS) entry which is preliminary data.</text>
</comment>
<name>A0ACB5TLQ1_CANBO</name>
<proteinExistence type="predicted"/>
<protein>
    <submittedName>
        <fullName evidence="1">Unnamed protein product</fullName>
    </submittedName>
</protein>
<evidence type="ECO:0000313" key="1">
    <source>
        <dbReference type="EMBL" id="GME90567.1"/>
    </source>
</evidence>